<dbReference type="GeneID" id="37285993"/>
<dbReference type="RefSeq" id="WP_114605113.1">
    <property type="nucleotide sequence ID" value="NZ_CP031148.1"/>
</dbReference>
<dbReference type="Proteomes" id="UP000252985">
    <property type="component" value="Chromosome"/>
</dbReference>
<accession>A0A345E9V9</accession>
<dbReference type="AlphaFoldDB" id="A0A345E9V9"/>
<dbReference type="EMBL" id="CP031148">
    <property type="protein sequence ID" value="AXG08981.1"/>
    <property type="molecule type" value="Genomic_DNA"/>
</dbReference>
<organism evidence="1 2">
    <name type="scientific">Haloplanus rubicundus</name>
    <dbReference type="NCBI Taxonomy" id="1547898"/>
    <lineage>
        <taxon>Archaea</taxon>
        <taxon>Methanobacteriati</taxon>
        <taxon>Methanobacteriota</taxon>
        <taxon>Stenosarchaea group</taxon>
        <taxon>Halobacteria</taxon>
        <taxon>Halobacteriales</taxon>
        <taxon>Haloferacaceae</taxon>
        <taxon>Haloplanus</taxon>
    </lineage>
</organism>
<evidence type="ECO:0000313" key="2">
    <source>
        <dbReference type="Proteomes" id="UP000252985"/>
    </source>
</evidence>
<evidence type="ECO:0000313" key="1">
    <source>
        <dbReference type="EMBL" id="AXG08981.1"/>
    </source>
</evidence>
<dbReference type="NCBIfam" id="TIGR04354">
    <property type="entry name" value="amphi-Trp"/>
    <property type="match status" value="1"/>
</dbReference>
<sequence length="97" mass="10426">MTETPTPDDDSTTRTGDYFQQEYHVSAAEAGEFLIAVGECLQAGEDVSLSGDDWDLEFAYRDPVELEVEHVGGDDAELEIELELSAADGSDSPPSLG</sequence>
<gene>
    <name evidence="1" type="ORF">DU484_03405</name>
</gene>
<dbReference type="InterPro" id="IPR027598">
    <property type="entry name" value="Amphi-Trp_dom"/>
</dbReference>
<protein>
    <submittedName>
        <fullName evidence="1">Amphi-Trp domain-containing protein</fullName>
    </submittedName>
</protein>
<dbReference type="KEGG" id="haq:DU484_03405"/>
<reference evidence="1 2" key="1">
    <citation type="submission" date="2018-07" db="EMBL/GenBank/DDBJ databases">
        <title>Genome sequences of Haloplanus sp. CBA1112.</title>
        <authorList>
            <person name="Kim Y.B."/>
            <person name="Roh S.W."/>
        </authorList>
    </citation>
    <scope>NUCLEOTIDE SEQUENCE [LARGE SCALE GENOMIC DNA]</scope>
    <source>
        <strain evidence="1 2">CBA1112</strain>
    </source>
</reference>
<name>A0A345E9V9_9EURY</name>
<proteinExistence type="predicted"/>